<evidence type="ECO:0000313" key="4">
    <source>
        <dbReference type="Proteomes" id="UP000002027"/>
    </source>
</evidence>
<keyword evidence="4" id="KW-1185">Reference proteome</keyword>
<gene>
    <name evidence="3" type="ordered locus">Sthe_2673</name>
</gene>
<dbReference type="AlphaFoldDB" id="D1C8E4"/>
<feature type="region of interest" description="Disordered" evidence="1">
    <location>
        <begin position="48"/>
        <end position="79"/>
    </location>
</feature>
<dbReference type="EMBL" id="CP001824">
    <property type="protein sequence ID" value="ACZ40087.1"/>
    <property type="molecule type" value="Genomic_DNA"/>
</dbReference>
<protein>
    <submittedName>
        <fullName evidence="3">Uncharacterized protein</fullName>
    </submittedName>
</protein>
<keyword evidence="2" id="KW-0472">Membrane</keyword>
<dbReference type="HOGENOM" id="CLU_1894867_0_0_0"/>
<reference evidence="3 4" key="2">
    <citation type="journal article" date="2010" name="Stand. Genomic Sci.">
        <title>Complete genome sequence of Desulfohalobium retbaense type strain (HR(100)).</title>
        <authorList>
            <person name="Spring S."/>
            <person name="Nolan M."/>
            <person name="Lapidus A."/>
            <person name="Glavina Del Rio T."/>
            <person name="Copeland A."/>
            <person name="Tice H."/>
            <person name="Cheng J.F."/>
            <person name="Lucas S."/>
            <person name="Land M."/>
            <person name="Chen F."/>
            <person name="Bruce D."/>
            <person name="Goodwin L."/>
            <person name="Pitluck S."/>
            <person name="Ivanova N."/>
            <person name="Mavromatis K."/>
            <person name="Mikhailova N."/>
            <person name="Pati A."/>
            <person name="Chen A."/>
            <person name="Palaniappan K."/>
            <person name="Hauser L."/>
            <person name="Chang Y.J."/>
            <person name="Jeffries C.D."/>
            <person name="Munk C."/>
            <person name="Kiss H."/>
            <person name="Chain P."/>
            <person name="Han C."/>
            <person name="Brettin T."/>
            <person name="Detter J.C."/>
            <person name="Schuler E."/>
            <person name="Goker M."/>
            <person name="Rohde M."/>
            <person name="Bristow J."/>
            <person name="Eisen J.A."/>
            <person name="Markowitz V."/>
            <person name="Hugenholtz P."/>
            <person name="Kyrpides N.C."/>
            <person name="Klenk H.P."/>
        </authorList>
    </citation>
    <scope>NUCLEOTIDE SEQUENCE [LARGE SCALE GENOMIC DNA]</scope>
    <source>
        <strain evidence="4">ATCC 49802 / DSM 20745 / S 6022</strain>
    </source>
</reference>
<evidence type="ECO:0000256" key="1">
    <source>
        <dbReference type="SAM" id="MobiDB-lite"/>
    </source>
</evidence>
<sequence length="134" mass="14843">MTPGDLLFIGAFIILPIALIIWSLTSLRAIRRRRREWDVDPTVGTGTAELPVVEHVPPPRDWGATVRPTRGGGPSAAVDSGAVLVTTRPFWPPIYRGRSSGVVRRMTPPAARWPRAHRRRPRDADVALGAGWRR</sequence>
<organism evidence="3 4">
    <name type="scientific">Sphaerobacter thermophilus (strain ATCC 49802 / DSM 20745 / KCCM 41009 / NCIMB 13125 / S 6022)</name>
    <dbReference type="NCBI Taxonomy" id="479434"/>
    <lineage>
        <taxon>Bacteria</taxon>
        <taxon>Pseudomonadati</taxon>
        <taxon>Thermomicrobiota</taxon>
        <taxon>Thermomicrobia</taxon>
        <taxon>Sphaerobacterales</taxon>
        <taxon>Sphaerobacterineae</taxon>
        <taxon>Sphaerobacteraceae</taxon>
        <taxon>Sphaerobacter</taxon>
    </lineage>
</organism>
<keyword evidence="2" id="KW-1133">Transmembrane helix</keyword>
<proteinExistence type="predicted"/>
<dbReference type="RefSeq" id="WP_012873125.1">
    <property type="nucleotide sequence ID" value="NC_013524.1"/>
</dbReference>
<dbReference type="InParanoid" id="D1C8E4"/>
<dbReference type="Proteomes" id="UP000002027">
    <property type="component" value="Chromosome 2"/>
</dbReference>
<keyword evidence="2" id="KW-0812">Transmembrane</keyword>
<accession>D1C8E4</accession>
<evidence type="ECO:0000313" key="3">
    <source>
        <dbReference type="EMBL" id="ACZ40087.1"/>
    </source>
</evidence>
<dbReference type="KEGG" id="sti:Sthe_2673"/>
<reference evidence="4" key="1">
    <citation type="submission" date="2009-11" db="EMBL/GenBank/DDBJ databases">
        <title>The complete chromosome 2 of Sphaerobacter thermophilus DSM 20745.</title>
        <authorList>
            <person name="Lucas S."/>
            <person name="Copeland A."/>
            <person name="Lapidus A."/>
            <person name="Glavina del Rio T."/>
            <person name="Dalin E."/>
            <person name="Tice H."/>
            <person name="Bruce D."/>
            <person name="Goodwin L."/>
            <person name="Pitluck S."/>
            <person name="Kyrpides N."/>
            <person name="Mavromatis K."/>
            <person name="Ivanova N."/>
            <person name="Mikhailova N."/>
            <person name="LaButti K.M."/>
            <person name="Clum A."/>
            <person name="Sun H.I."/>
            <person name="Brettin T."/>
            <person name="Detter J.C."/>
            <person name="Han C."/>
            <person name="Larimer F."/>
            <person name="Land M."/>
            <person name="Hauser L."/>
            <person name="Markowitz V."/>
            <person name="Cheng J.F."/>
            <person name="Hugenholtz P."/>
            <person name="Woyke T."/>
            <person name="Wu D."/>
            <person name="Steenblock K."/>
            <person name="Schneider S."/>
            <person name="Pukall R."/>
            <person name="Goeker M."/>
            <person name="Klenk H.P."/>
            <person name="Eisen J.A."/>
        </authorList>
    </citation>
    <scope>NUCLEOTIDE SEQUENCE [LARGE SCALE GENOMIC DNA]</scope>
    <source>
        <strain evidence="4">ATCC 49802 / DSM 20745 / S 6022</strain>
    </source>
</reference>
<name>D1C8E4_SPHTD</name>
<feature type="region of interest" description="Disordered" evidence="1">
    <location>
        <begin position="114"/>
        <end position="134"/>
    </location>
</feature>
<evidence type="ECO:0000256" key="2">
    <source>
        <dbReference type="SAM" id="Phobius"/>
    </source>
</evidence>
<feature type="transmembrane region" description="Helical" evidence="2">
    <location>
        <begin position="6"/>
        <end position="25"/>
    </location>
</feature>